<dbReference type="RefSeq" id="WP_344006721.1">
    <property type="nucleotide sequence ID" value="NZ_BAAAMY010000004.1"/>
</dbReference>
<name>A0ABN2PF75_9ACTN</name>
<proteinExistence type="predicted"/>
<evidence type="ECO:0000313" key="2">
    <source>
        <dbReference type="EMBL" id="GAA1918734.1"/>
    </source>
</evidence>
<reference evidence="2 3" key="1">
    <citation type="journal article" date="2019" name="Int. J. Syst. Evol. Microbiol.">
        <title>The Global Catalogue of Microorganisms (GCM) 10K type strain sequencing project: providing services to taxonomists for standard genome sequencing and annotation.</title>
        <authorList>
            <consortium name="The Broad Institute Genomics Platform"/>
            <consortium name="The Broad Institute Genome Sequencing Center for Infectious Disease"/>
            <person name="Wu L."/>
            <person name="Ma J."/>
        </authorList>
    </citation>
    <scope>NUCLEOTIDE SEQUENCE [LARGE SCALE GENOMIC DNA]</scope>
    <source>
        <strain evidence="2 3">JCM 14046</strain>
    </source>
</reference>
<gene>
    <name evidence="2" type="ORF">GCM10009737_20240</name>
</gene>
<evidence type="ECO:0000313" key="3">
    <source>
        <dbReference type="Proteomes" id="UP001501612"/>
    </source>
</evidence>
<feature type="compositionally biased region" description="Polar residues" evidence="1">
    <location>
        <begin position="159"/>
        <end position="169"/>
    </location>
</feature>
<evidence type="ECO:0008006" key="4">
    <source>
        <dbReference type="Google" id="ProtNLM"/>
    </source>
</evidence>
<sequence>MIGPHRPGLGPLGPLGPLGHLGPRVSALVDGQLPPAEEERAWAHVDVCGTCHDEVRRQGWVKTRLAGLGDVAGGDTGAFKTALLAAGPPSGDELLRLGGAAGVPRRSTRTGLAALGTGAAGAVALGMLAVVVPPAAAPVTDRAPLVRPIETSRPVLTPIRQSPIRQNPTRQREQP</sequence>
<organism evidence="2 3">
    <name type="scientific">Nocardioides lentus</name>
    <dbReference type="NCBI Taxonomy" id="338077"/>
    <lineage>
        <taxon>Bacteria</taxon>
        <taxon>Bacillati</taxon>
        <taxon>Actinomycetota</taxon>
        <taxon>Actinomycetes</taxon>
        <taxon>Propionibacteriales</taxon>
        <taxon>Nocardioidaceae</taxon>
        <taxon>Nocardioides</taxon>
    </lineage>
</organism>
<comment type="caution">
    <text evidence="2">The sequence shown here is derived from an EMBL/GenBank/DDBJ whole genome shotgun (WGS) entry which is preliminary data.</text>
</comment>
<protein>
    <recommendedName>
        <fullName evidence="4">Zinc-finger domain-containing protein</fullName>
    </recommendedName>
</protein>
<dbReference type="EMBL" id="BAAAMY010000004">
    <property type="protein sequence ID" value="GAA1918734.1"/>
    <property type="molecule type" value="Genomic_DNA"/>
</dbReference>
<accession>A0ABN2PF75</accession>
<dbReference type="Proteomes" id="UP001501612">
    <property type="component" value="Unassembled WGS sequence"/>
</dbReference>
<feature type="region of interest" description="Disordered" evidence="1">
    <location>
        <begin position="147"/>
        <end position="175"/>
    </location>
</feature>
<evidence type="ECO:0000256" key="1">
    <source>
        <dbReference type="SAM" id="MobiDB-lite"/>
    </source>
</evidence>
<keyword evidence="3" id="KW-1185">Reference proteome</keyword>